<dbReference type="EMBL" id="JANURN010000004">
    <property type="protein sequence ID" value="MDL0082060.1"/>
    <property type="molecule type" value="Genomic_DNA"/>
</dbReference>
<gene>
    <name evidence="1" type="ORF">NYG90_05130</name>
</gene>
<name>A0ACC6FSB9_9HELI</name>
<comment type="caution">
    <text evidence="1">The sequence shown here is derived from an EMBL/GenBank/DDBJ whole genome shotgun (WGS) entry which is preliminary data.</text>
</comment>
<reference evidence="1 2" key="1">
    <citation type="journal article" date="2023" name="Microorganisms">
        <title>Isolation and Genomic Characteristics of Cat-Borne Campylobacter felis sp. nov. and Sheep-Borne Campylobacter ovis sp. nov.</title>
        <authorList>
            <person name="Wang H."/>
            <person name="Li Y."/>
            <person name="Gu Y."/>
            <person name="Zhou G."/>
            <person name="Chen X."/>
            <person name="Zhang X."/>
            <person name="Shao Z."/>
            <person name="Zhang J."/>
            <person name="Zhang M."/>
        </authorList>
    </citation>
    <scope>NUCLEOTIDE SEQUENCE [LARGE SCALE GENOMIC DNA]</scope>
    <source>
        <strain evidence="1 2">XJK30-2</strain>
    </source>
</reference>
<keyword evidence="2" id="KW-1185">Reference proteome</keyword>
<dbReference type="Proteomes" id="UP001173802">
    <property type="component" value="Unassembled WGS sequence"/>
</dbReference>
<protein>
    <submittedName>
        <fullName evidence="1">Uncharacterized protein</fullName>
    </submittedName>
</protein>
<evidence type="ECO:0000313" key="2">
    <source>
        <dbReference type="Proteomes" id="UP001173802"/>
    </source>
</evidence>
<organism evidence="1 2">
    <name type="scientific">Helicobacter zhangjianzhongii</name>
    <dbReference type="NCBI Taxonomy" id="2974574"/>
    <lineage>
        <taxon>Bacteria</taxon>
        <taxon>Pseudomonadati</taxon>
        <taxon>Campylobacterota</taxon>
        <taxon>Epsilonproteobacteria</taxon>
        <taxon>Campylobacterales</taxon>
        <taxon>Helicobacteraceae</taxon>
        <taxon>Helicobacter</taxon>
    </lineage>
</organism>
<sequence length="164" mass="18828">MWILGLRDFRGFRVQLESTFTKVDSSLCAFFLLGILRLRLDRHAVLTQADDKDLSLRASITSVAMQCKRSDVSLENKRSAISLENNKRDECNSNNAKPNIKTTTEREKCIAYHDLACYFVLAIPAALPTLTQARDHCFYHHLSRLLPQSSFSLKVSFIRLFKSW</sequence>
<accession>A0ACC6FSB9</accession>
<evidence type="ECO:0000313" key="1">
    <source>
        <dbReference type="EMBL" id="MDL0082060.1"/>
    </source>
</evidence>
<proteinExistence type="predicted"/>